<dbReference type="InterPro" id="IPR036388">
    <property type="entry name" value="WH-like_DNA-bd_sf"/>
</dbReference>
<keyword evidence="4" id="KW-0418">Kinase</keyword>
<dbReference type="PANTHER" id="PTHR18964">
    <property type="entry name" value="ROK (REPRESSOR, ORF, KINASE) FAMILY"/>
    <property type="match status" value="1"/>
</dbReference>
<evidence type="ECO:0000313" key="5">
    <source>
        <dbReference type="Proteomes" id="UP000239720"/>
    </source>
</evidence>
<accession>A0A2S8R832</accession>
<dbReference type="GO" id="GO:0042732">
    <property type="term" value="P:D-xylose metabolic process"/>
    <property type="evidence" value="ECO:0007669"/>
    <property type="project" value="UniProtKB-KW"/>
</dbReference>
<protein>
    <submittedName>
        <fullName evidence="4">Sugar kinase</fullName>
    </submittedName>
</protein>
<dbReference type="Proteomes" id="UP000239720">
    <property type="component" value="Unassembled WGS sequence"/>
</dbReference>
<dbReference type="PROSITE" id="PS01125">
    <property type="entry name" value="ROK"/>
    <property type="match status" value="1"/>
</dbReference>
<dbReference type="PANTHER" id="PTHR18964:SF149">
    <property type="entry name" value="BIFUNCTIONAL UDP-N-ACETYLGLUCOSAMINE 2-EPIMERASE_N-ACETYLMANNOSAMINE KINASE"/>
    <property type="match status" value="1"/>
</dbReference>
<sequence>MRKFSKLDLNSITNNNRMNVFNCILEAKKINRSVIAKKVDLSIPSVMSITEDLIEKGIIYAVGKGESQGGKRPEMLMVVPDRFFFIGVDVGRTSIRVIVMNNCRDVIYKISKTTESVESDQLIGQITEMTMNSINELKLPHERIVGIGVAMPGLIERETGRVLFSPNFGWRDVPLQDKLKSSLPFNVLIENANRALTIGEINNMQLKSNSCIIGVNLAYGIGSAVVLPNGLYYGSSGTSGEIGHIIVENHGSYCSCGNYGCIESIASGQAIARQARIAIDNKIQTSIVEKCGGDLKKIDAKLVFDAAKEGDSLALSIVKKAADYIGKGLAIAINMLDPEQIILCGGLTLNGEFFIDMIKEAVSKYQMRYAGSNVQIIVGKSGHYATAIGGAWIVVNNIDFLSNS</sequence>
<dbReference type="InterPro" id="IPR049874">
    <property type="entry name" value="ROK_cs"/>
</dbReference>
<dbReference type="InterPro" id="IPR043129">
    <property type="entry name" value="ATPase_NBD"/>
</dbReference>
<dbReference type="RefSeq" id="WP_105367633.1">
    <property type="nucleotide sequence ID" value="NZ_NEMB01000003.1"/>
</dbReference>
<organism evidence="4 5">
    <name type="scientific">Acetivibrio saccincola</name>
    <dbReference type="NCBI Taxonomy" id="1677857"/>
    <lineage>
        <taxon>Bacteria</taxon>
        <taxon>Bacillati</taxon>
        <taxon>Bacillota</taxon>
        <taxon>Clostridia</taxon>
        <taxon>Eubacteriales</taxon>
        <taxon>Oscillospiraceae</taxon>
        <taxon>Acetivibrio</taxon>
    </lineage>
</organism>
<dbReference type="Pfam" id="PF00480">
    <property type="entry name" value="ROK"/>
    <property type="match status" value="1"/>
</dbReference>
<dbReference type="Gene3D" id="1.10.10.10">
    <property type="entry name" value="Winged helix-like DNA-binding domain superfamily/Winged helix DNA-binding domain"/>
    <property type="match status" value="1"/>
</dbReference>
<evidence type="ECO:0000256" key="1">
    <source>
        <dbReference type="ARBA" id="ARBA00002486"/>
    </source>
</evidence>
<comment type="caution">
    <text evidence="4">The sequence shown here is derived from an EMBL/GenBank/DDBJ whole genome shotgun (WGS) entry which is preliminary data.</text>
</comment>
<dbReference type="GO" id="GO:0016301">
    <property type="term" value="F:kinase activity"/>
    <property type="evidence" value="ECO:0007669"/>
    <property type="project" value="UniProtKB-KW"/>
</dbReference>
<proteinExistence type="inferred from homology"/>
<dbReference type="Gene3D" id="3.30.420.40">
    <property type="match status" value="2"/>
</dbReference>
<dbReference type="SUPFAM" id="SSF46785">
    <property type="entry name" value="Winged helix' DNA-binding domain"/>
    <property type="match status" value="1"/>
</dbReference>
<evidence type="ECO:0000313" key="4">
    <source>
        <dbReference type="EMBL" id="PQQ65937.1"/>
    </source>
</evidence>
<dbReference type="OrthoDB" id="9796533at2"/>
<comment type="similarity">
    <text evidence="2">Belongs to the ROK (NagC/XylR) family.</text>
</comment>
<keyword evidence="3" id="KW-0859">Xylose metabolism</keyword>
<name>A0A2S8R832_9FIRM</name>
<reference evidence="4 5" key="1">
    <citation type="journal article" date="2018" name="Syst. Appl. Microbiol.">
        <title>Characterization and high-quality draft genome sequence of Herbivorax saccincola A7, an anaerobic, alkaliphilic, thermophilic, cellulolytic, and xylanolytic bacterium.</title>
        <authorList>
            <person name="Aikawa S."/>
            <person name="Baramee S."/>
            <person name="Sermsathanaswadi J."/>
            <person name="Thianheng P."/>
            <person name="Tachaapaikoon C."/>
            <person name="Shikata A."/>
            <person name="Waeonukul R."/>
            <person name="Pason P."/>
            <person name="Ratanakhanokchai K."/>
            <person name="Kosugi A."/>
        </authorList>
    </citation>
    <scope>NUCLEOTIDE SEQUENCE [LARGE SCALE GENOMIC DNA]</scope>
    <source>
        <strain evidence="4 5">A7</strain>
    </source>
</reference>
<comment type="function">
    <text evidence="1">Transcriptional repressor of xylose-utilizing enzymes.</text>
</comment>
<evidence type="ECO:0000256" key="2">
    <source>
        <dbReference type="ARBA" id="ARBA00006479"/>
    </source>
</evidence>
<gene>
    <name evidence="4" type="ORF">B9R14_03590</name>
</gene>
<dbReference type="InterPro" id="IPR036390">
    <property type="entry name" value="WH_DNA-bd_sf"/>
</dbReference>
<dbReference type="SUPFAM" id="SSF53067">
    <property type="entry name" value="Actin-like ATPase domain"/>
    <property type="match status" value="1"/>
</dbReference>
<dbReference type="AlphaFoldDB" id="A0A2S8R832"/>
<keyword evidence="3" id="KW-0119">Carbohydrate metabolism</keyword>
<dbReference type="InterPro" id="IPR000600">
    <property type="entry name" value="ROK"/>
</dbReference>
<dbReference type="EMBL" id="NEMB01000003">
    <property type="protein sequence ID" value="PQQ65937.1"/>
    <property type="molecule type" value="Genomic_DNA"/>
</dbReference>
<keyword evidence="4" id="KW-0808">Transferase</keyword>
<evidence type="ECO:0000256" key="3">
    <source>
        <dbReference type="ARBA" id="ARBA00022629"/>
    </source>
</evidence>